<proteinExistence type="predicted"/>
<dbReference type="CDD" id="cd01335">
    <property type="entry name" value="Radical_SAM"/>
    <property type="match status" value="1"/>
</dbReference>
<dbReference type="SUPFAM" id="SSF102114">
    <property type="entry name" value="Radical SAM enzymes"/>
    <property type="match status" value="1"/>
</dbReference>
<accession>A0AAF0FWT5</accession>
<evidence type="ECO:0000313" key="9">
    <source>
        <dbReference type="Proteomes" id="UP001218895"/>
    </source>
</evidence>
<comment type="cofactor">
    <cofactor evidence="1">
        <name>[4Fe-4S] cluster</name>
        <dbReference type="ChEBI" id="CHEBI:49883"/>
    </cofactor>
</comment>
<name>A0AAF0FWT5_9EURY</name>
<evidence type="ECO:0000256" key="3">
    <source>
        <dbReference type="ARBA" id="ARBA00022691"/>
    </source>
</evidence>
<dbReference type="PANTHER" id="PTHR30352">
    <property type="entry name" value="PYRUVATE FORMATE-LYASE-ACTIVATING ENZYME"/>
    <property type="match status" value="1"/>
</dbReference>
<dbReference type="Pfam" id="PF04055">
    <property type="entry name" value="Radical_SAM"/>
    <property type="match status" value="1"/>
</dbReference>
<keyword evidence="9" id="KW-1185">Reference proteome</keyword>
<evidence type="ECO:0000256" key="1">
    <source>
        <dbReference type="ARBA" id="ARBA00001966"/>
    </source>
</evidence>
<dbReference type="InterPro" id="IPR013785">
    <property type="entry name" value="Aldolase_TIM"/>
</dbReference>
<organism evidence="8 9">
    <name type="scientific">Methanomicrobium antiquum</name>
    <dbReference type="NCBI Taxonomy" id="487686"/>
    <lineage>
        <taxon>Archaea</taxon>
        <taxon>Methanobacteriati</taxon>
        <taxon>Methanobacteriota</taxon>
        <taxon>Stenosarchaea group</taxon>
        <taxon>Methanomicrobia</taxon>
        <taxon>Methanomicrobiales</taxon>
        <taxon>Methanomicrobiaceae</taxon>
        <taxon>Methanomicrobium</taxon>
    </lineage>
</organism>
<keyword evidence="3" id="KW-0949">S-adenosyl-L-methionine</keyword>
<dbReference type="GO" id="GO:0046872">
    <property type="term" value="F:metal ion binding"/>
    <property type="evidence" value="ECO:0007669"/>
    <property type="project" value="UniProtKB-KW"/>
</dbReference>
<gene>
    <name evidence="8" type="ORF">L1994_05085</name>
</gene>
<dbReference type="GO" id="GO:0051539">
    <property type="term" value="F:4 iron, 4 sulfur cluster binding"/>
    <property type="evidence" value="ECO:0007669"/>
    <property type="project" value="UniProtKB-KW"/>
</dbReference>
<evidence type="ECO:0000259" key="7">
    <source>
        <dbReference type="PROSITE" id="PS51918"/>
    </source>
</evidence>
<keyword evidence="4" id="KW-0479">Metal-binding</keyword>
<dbReference type="AlphaFoldDB" id="A0AAF0FWT5"/>
<dbReference type="InterPro" id="IPR058240">
    <property type="entry name" value="rSAM_sf"/>
</dbReference>
<evidence type="ECO:0000256" key="6">
    <source>
        <dbReference type="ARBA" id="ARBA00023014"/>
    </source>
</evidence>
<evidence type="ECO:0000256" key="4">
    <source>
        <dbReference type="ARBA" id="ARBA00022723"/>
    </source>
</evidence>
<sequence>MKVNFGGFVPLSTVDWRGKAVCTVFLRGCPVRCHYCHNLILQSGQDFRDTDEILEMIKESRMVISGVIFSGGEPTMQKDALIEMAKKCKETGLLTGVQTNGAFPDTLESLINQGLLDLVHLDIKTRWEHYPKLLKVRPETIENIKKSLEICKKAHFSGKLNEFQVVCTLFPGREDDVFYISKETEGLDLILQQGVENSIIPLKFDDLKKIADKIHRKVRIRTREDGEVTYENNQIIIADSIVLTDISQARRNY</sequence>
<keyword evidence="5" id="KW-0408">Iron</keyword>
<dbReference type="InterPro" id="IPR034457">
    <property type="entry name" value="Organic_radical-activating"/>
</dbReference>
<dbReference type="SFLD" id="SFLDG01067">
    <property type="entry name" value="SPASM/twitch_domain_containing"/>
    <property type="match status" value="1"/>
</dbReference>
<dbReference type="GeneID" id="79949749"/>
<dbReference type="InterPro" id="IPR007197">
    <property type="entry name" value="rSAM"/>
</dbReference>
<dbReference type="KEGG" id="manq:L1994_05085"/>
<dbReference type="PROSITE" id="PS51918">
    <property type="entry name" value="RADICAL_SAM"/>
    <property type="match status" value="1"/>
</dbReference>
<dbReference type="RefSeq" id="WP_278100603.1">
    <property type="nucleotide sequence ID" value="NZ_CP091092.1"/>
</dbReference>
<dbReference type="SFLD" id="SFLDS00029">
    <property type="entry name" value="Radical_SAM"/>
    <property type="match status" value="1"/>
</dbReference>
<keyword evidence="6" id="KW-0411">Iron-sulfur</keyword>
<feature type="domain" description="Radical SAM core" evidence="7">
    <location>
        <begin position="15"/>
        <end position="227"/>
    </location>
</feature>
<protein>
    <submittedName>
        <fullName evidence="8">Anaerobic ribonucleoside-triphosphate reductase activating protein</fullName>
    </submittedName>
</protein>
<evidence type="ECO:0000256" key="2">
    <source>
        <dbReference type="ARBA" id="ARBA00022485"/>
    </source>
</evidence>
<dbReference type="EMBL" id="CP091092">
    <property type="protein sequence ID" value="WFN37763.1"/>
    <property type="molecule type" value="Genomic_DNA"/>
</dbReference>
<dbReference type="GO" id="GO:0003824">
    <property type="term" value="F:catalytic activity"/>
    <property type="evidence" value="ECO:0007669"/>
    <property type="project" value="InterPro"/>
</dbReference>
<dbReference type="SFLD" id="SFLDG01094">
    <property type="entry name" value="Uncharacterised_Radical_SAM_Su"/>
    <property type="match status" value="1"/>
</dbReference>
<dbReference type="InterPro" id="IPR012840">
    <property type="entry name" value="NrdG2"/>
</dbReference>
<evidence type="ECO:0000256" key="5">
    <source>
        <dbReference type="ARBA" id="ARBA00023004"/>
    </source>
</evidence>
<dbReference type="Gene3D" id="3.20.20.70">
    <property type="entry name" value="Aldolase class I"/>
    <property type="match status" value="1"/>
</dbReference>
<keyword evidence="2" id="KW-0004">4Fe-4S</keyword>
<dbReference type="NCBIfam" id="TIGR02495">
    <property type="entry name" value="NrdG2"/>
    <property type="match status" value="1"/>
</dbReference>
<reference evidence="8" key="1">
    <citation type="submission" date="2022-01" db="EMBL/GenBank/DDBJ databases">
        <title>Complete genome of Methanomicrobium antiquum DSM 21220.</title>
        <authorList>
            <person name="Chen S.-C."/>
            <person name="You Y.-T."/>
            <person name="Zhou Y.-Z."/>
            <person name="Lai M.-C."/>
        </authorList>
    </citation>
    <scope>NUCLEOTIDE SEQUENCE</scope>
    <source>
        <strain evidence="8">DSM 21220</strain>
    </source>
</reference>
<dbReference type="Proteomes" id="UP001218895">
    <property type="component" value="Chromosome"/>
</dbReference>
<evidence type="ECO:0000313" key="8">
    <source>
        <dbReference type="EMBL" id="WFN37763.1"/>
    </source>
</evidence>